<feature type="transmembrane region" description="Helical" evidence="1">
    <location>
        <begin position="89"/>
        <end position="107"/>
    </location>
</feature>
<dbReference type="EMBL" id="WJXO01000001">
    <property type="protein sequence ID" value="MRN38617.1"/>
    <property type="molecule type" value="Genomic_DNA"/>
</dbReference>
<proteinExistence type="predicted"/>
<evidence type="ECO:0000256" key="1">
    <source>
        <dbReference type="SAM" id="Phobius"/>
    </source>
</evidence>
<feature type="transmembrane region" description="Helical" evidence="1">
    <location>
        <begin position="113"/>
        <end position="132"/>
    </location>
</feature>
<sequence>MMTIYLHGNLKQFGSRFDLHVADSAEAVRALCSQLQGFRKVLQGGHFKLRHGNQVIMPEGLEKTLREQGHKTLHITPVVMGAGGRSSGLLQVVIGAALVVAAFWTGGWSLTGLSTLGTIAASMGFSLILGGVSQMLTKTPSVGDVKDSKNLQSSAFSGLQNMAANGQPVPLIYGEVLVGSLVISQGITSYSTQSGNSTGFTTPKWLVPKERKAGEGAVERTRKIV</sequence>
<keyword evidence="1" id="KW-0472">Membrane</keyword>
<dbReference type="AlphaFoldDB" id="A0A7X2GZJ1"/>
<protein>
    <submittedName>
        <fullName evidence="2">Tail assembly protein</fullName>
    </submittedName>
</protein>
<evidence type="ECO:0000313" key="2">
    <source>
        <dbReference type="EMBL" id="MRN38617.1"/>
    </source>
</evidence>
<reference evidence="2" key="1">
    <citation type="journal article" name="Emerg. Infect. Dis.">
        <title>Two cases of a newly characterized neisseria species.</title>
        <authorList>
            <person name="Mustapha M."/>
            <person name="Lemos A.P.S."/>
            <person name="Harrison L.H."/>
            <person name="Vantyne D."/>
            <person name="Sacchi C.T."/>
        </authorList>
    </citation>
    <scope>NUCLEOTIDE SEQUENCE</scope>
    <source>
        <strain evidence="2">N.95.16</strain>
    </source>
</reference>
<dbReference type="RefSeq" id="WP_154143266.1">
    <property type="nucleotide sequence ID" value="NZ_WJXO01000001.1"/>
</dbReference>
<dbReference type="Proteomes" id="UP000486297">
    <property type="component" value="Unassembled WGS sequence"/>
</dbReference>
<keyword evidence="1" id="KW-1133">Transmembrane helix</keyword>
<comment type="caution">
    <text evidence="2">The sequence shown here is derived from an EMBL/GenBank/DDBJ whole genome shotgun (WGS) entry which is preliminary data.</text>
</comment>
<keyword evidence="1" id="KW-0812">Transmembrane</keyword>
<name>A0A7X2GZJ1_9NEIS</name>
<gene>
    <name evidence="2" type="ORF">GJU80_09050</name>
</gene>
<organism evidence="2 3">
    <name type="scientific">Neisseria brasiliensis</name>
    <dbReference type="NCBI Taxonomy" id="2666100"/>
    <lineage>
        <taxon>Bacteria</taxon>
        <taxon>Pseudomonadati</taxon>
        <taxon>Pseudomonadota</taxon>
        <taxon>Betaproteobacteria</taxon>
        <taxon>Neisseriales</taxon>
        <taxon>Neisseriaceae</taxon>
        <taxon>Neisseria</taxon>
    </lineage>
</organism>
<evidence type="ECO:0000313" key="3">
    <source>
        <dbReference type="Proteomes" id="UP000486297"/>
    </source>
</evidence>
<accession>A0A7X2GZJ1</accession>
<keyword evidence="3" id="KW-1185">Reference proteome</keyword>